<dbReference type="CDD" id="cd00796">
    <property type="entry name" value="INT_Rci_Hp1_C"/>
    <property type="match status" value="1"/>
</dbReference>
<dbReference type="EMBL" id="CBTB010000105">
    <property type="protein sequence ID" value="CDH32368.1"/>
    <property type="molecule type" value="Genomic_DNA"/>
</dbReference>
<dbReference type="InterPro" id="IPR050090">
    <property type="entry name" value="Tyrosine_recombinase_XerCD"/>
</dbReference>
<organism evidence="7">
    <name type="scientific">Xenorhabdus bovienii str. Intermedium</name>
    <dbReference type="NCBI Taxonomy" id="1379677"/>
    <lineage>
        <taxon>Bacteria</taxon>
        <taxon>Pseudomonadati</taxon>
        <taxon>Pseudomonadota</taxon>
        <taxon>Gammaproteobacteria</taxon>
        <taxon>Enterobacterales</taxon>
        <taxon>Morganellaceae</taxon>
        <taxon>Xenorhabdus</taxon>
    </lineage>
</organism>
<reference evidence="7" key="1">
    <citation type="submission" date="2013-07" db="EMBL/GenBank/DDBJ databases">
        <title>Sub-species coevolution in mutualistic symbiosis.</title>
        <authorList>
            <person name="Murfin K."/>
            <person name="Klassen J."/>
            <person name="Lee M."/>
            <person name="Forst S."/>
            <person name="Stock P."/>
            <person name="Goodrich-Blair H."/>
        </authorList>
    </citation>
    <scope>NUCLEOTIDE SEQUENCE [LARGE SCALE GENOMIC DNA]</scope>
    <source>
        <strain evidence="7">Intermedium</strain>
    </source>
</reference>
<proteinExistence type="predicted"/>
<evidence type="ECO:0000256" key="3">
    <source>
        <dbReference type="ARBA" id="ARBA00023172"/>
    </source>
</evidence>
<keyword evidence="2 4" id="KW-0238">DNA-binding</keyword>
<evidence type="ECO:0000256" key="2">
    <source>
        <dbReference type="ARBA" id="ARBA00023125"/>
    </source>
</evidence>
<dbReference type="Proteomes" id="UP000028480">
    <property type="component" value="Unassembled WGS sequence"/>
</dbReference>
<dbReference type="AlphaFoldDB" id="A0A077QGU7"/>
<dbReference type="Pfam" id="PF00589">
    <property type="entry name" value="Phage_integrase"/>
    <property type="match status" value="2"/>
</dbReference>
<feature type="domain" description="Tyr recombinase" evidence="5">
    <location>
        <begin position="172"/>
        <end position="331"/>
    </location>
</feature>
<dbReference type="Gene3D" id="1.10.443.10">
    <property type="entry name" value="Intergrase catalytic core"/>
    <property type="match status" value="1"/>
</dbReference>
<dbReference type="InterPro" id="IPR044068">
    <property type="entry name" value="CB"/>
</dbReference>
<dbReference type="PROSITE" id="PS51900">
    <property type="entry name" value="CB"/>
    <property type="match status" value="1"/>
</dbReference>
<keyword evidence="1" id="KW-0229">DNA integration</keyword>
<name>A0A077QGU7_XENBV</name>
<dbReference type="GO" id="GO:0003677">
    <property type="term" value="F:DNA binding"/>
    <property type="evidence" value="ECO:0007669"/>
    <property type="project" value="UniProtKB-UniRule"/>
</dbReference>
<dbReference type="InterPro" id="IPR013762">
    <property type="entry name" value="Integrase-like_cat_sf"/>
</dbReference>
<dbReference type="RefSeq" id="WP_038186406.1">
    <property type="nucleotide sequence ID" value="NZ_CAWLWA010000141.1"/>
</dbReference>
<comment type="caution">
    <text evidence="7">The sequence shown here is derived from an EMBL/GenBank/DDBJ whole genome shotgun (WGS) entry which is preliminary data.</text>
</comment>
<dbReference type="Pfam" id="PF24624">
    <property type="entry name" value="Int_N"/>
    <property type="match status" value="1"/>
</dbReference>
<dbReference type="GO" id="GO:0006310">
    <property type="term" value="P:DNA recombination"/>
    <property type="evidence" value="ECO:0007669"/>
    <property type="project" value="UniProtKB-KW"/>
</dbReference>
<dbReference type="PANTHER" id="PTHR30349:SF93">
    <property type="entry name" value="FELS-2 PROPHAGE PROTEIN"/>
    <property type="match status" value="1"/>
</dbReference>
<evidence type="ECO:0000256" key="1">
    <source>
        <dbReference type="ARBA" id="ARBA00022908"/>
    </source>
</evidence>
<dbReference type="InterPro" id="IPR057084">
    <property type="entry name" value="Int_N"/>
</dbReference>
<evidence type="ECO:0000313" key="7">
    <source>
        <dbReference type="EMBL" id="CDH32368.1"/>
    </source>
</evidence>
<evidence type="ECO:0000259" key="5">
    <source>
        <dbReference type="PROSITE" id="PS51898"/>
    </source>
</evidence>
<dbReference type="SUPFAM" id="SSF56349">
    <property type="entry name" value="DNA breaking-rejoining enzymes"/>
    <property type="match status" value="1"/>
</dbReference>
<accession>A0A077QGU7</accession>
<evidence type="ECO:0000259" key="6">
    <source>
        <dbReference type="PROSITE" id="PS51900"/>
    </source>
</evidence>
<sequence>MALTKQSDGKWRLDFYPEGKKNGVGKRIRKSFTTKGEALAYERYILESVDNQPWINGKEDRRKVSELVVTWYESHGITLDDGAKRQKTMLYACECMSDPRATEFTAQLFSSYREKRLSGKLVRTNRVPTVAPRTVNLELSYFNAMFNELNRLGIWTYDNPLKNIRPFKIEESEMAFLIKEEINTLLRECEKSTSKHLLTVVKICLSTGARWSEAEKLRAAQVSQFRITFTKTKGNKNRTVPISEELYNELPKKRGDLFLSCYSAFRTAMKRTDIELPDGQLSHVLRHTFASHFMMNGGNILVLQRILGHTDIKMTMRYSHFAPDHLDDAVRLNPLEYGYEK</sequence>
<dbReference type="GO" id="GO:0015074">
    <property type="term" value="P:DNA integration"/>
    <property type="evidence" value="ECO:0007669"/>
    <property type="project" value="UniProtKB-KW"/>
</dbReference>
<keyword evidence="3" id="KW-0233">DNA recombination</keyword>
<dbReference type="PROSITE" id="PS51898">
    <property type="entry name" value="TYR_RECOMBINASE"/>
    <property type="match status" value="1"/>
</dbReference>
<dbReference type="PANTHER" id="PTHR30349">
    <property type="entry name" value="PHAGE INTEGRASE-RELATED"/>
    <property type="match status" value="1"/>
</dbReference>
<dbReference type="InterPro" id="IPR011010">
    <property type="entry name" value="DNA_brk_join_enz"/>
</dbReference>
<dbReference type="HOGENOM" id="CLU_027562_44_0_6"/>
<feature type="domain" description="Core-binding (CB)" evidence="6">
    <location>
        <begin position="62"/>
        <end position="150"/>
    </location>
</feature>
<dbReference type="InterPro" id="IPR002104">
    <property type="entry name" value="Integrase_catalytic"/>
</dbReference>
<protein>
    <submittedName>
        <fullName evidence="7">Integrase</fullName>
    </submittedName>
</protein>
<evidence type="ECO:0000256" key="4">
    <source>
        <dbReference type="PROSITE-ProRule" id="PRU01248"/>
    </source>
</evidence>
<gene>
    <name evidence="7" type="primary">int</name>
    <name evidence="7" type="ORF">XBI1_1930037</name>
</gene>